<evidence type="ECO:0000259" key="6">
    <source>
        <dbReference type="PROSITE" id="PS51083"/>
    </source>
</evidence>
<accession>A0A8K0NMZ6</accession>
<protein>
    <recommendedName>
        <fullName evidence="6">HIT-type domain-containing protein</fullName>
    </recommendedName>
</protein>
<evidence type="ECO:0000313" key="7">
    <source>
        <dbReference type="EMBL" id="KAG7528231.1"/>
    </source>
</evidence>
<dbReference type="GO" id="GO:0070761">
    <property type="term" value="C:pre-snoRNP complex"/>
    <property type="evidence" value="ECO:0007669"/>
    <property type="project" value="TreeGrafter"/>
</dbReference>
<keyword evidence="8" id="KW-1185">Reference proteome</keyword>
<gene>
    <name evidence="7" type="ORF">FFLO_06320</name>
</gene>
<dbReference type="InterPro" id="IPR007529">
    <property type="entry name" value="Znf_HIT"/>
</dbReference>
<feature type="compositionally biased region" description="Pro residues" evidence="5">
    <location>
        <begin position="64"/>
        <end position="79"/>
    </location>
</feature>
<proteinExistence type="predicted"/>
<dbReference type="GO" id="GO:0008270">
    <property type="term" value="F:zinc ion binding"/>
    <property type="evidence" value="ECO:0007669"/>
    <property type="project" value="UniProtKB-UniRule"/>
</dbReference>
<feature type="domain" description="HIT-type" evidence="6">
    <location>
        <begin position="9"/>
        <end position="42"/>
    </location>
</feature>
<dbReference type="GO" id="GO:0000463">
    <property type="term" value="P:maturation of LSU-rRNA from tricistronic rRNA transcript (SSU-rRNA, 5.8S rRNA, LSU-rRNA)"/>
    <property type="evidence" value="ECO:0007669"/>
    <property type="project" value="TreeGrafter"/>
</dbReference>
<feature type="compositionally biased region" description="Low complexity" evidence="5">
    <location>
        <begin position="98"/>
        <end position="122"/>
    </location>
</feature>
<feature type="compositionally biased region" description="Low complexity" evidence="5">
    <location>
        <begin position="303"/>
        <end position="328"/>
    </location>
</feature>
<evidence type="ECO:0000256" key="5">
    <source>
        <dbReference type="SAM" id="MobiDB-lite"/>
    </source>
</evidence>
<keyword evidence="1" id="KW-0479">Metal-binding</keyword>
<reference evidence="7" key="1">
    <citation type="submission" date="2020-04" db="EMBL/GenBank/DDBJ databases">
        <title>Analysis of mating type loci in Filobasidium floriforme.</title>
        <authorList>
            <person name="Nowrousian M."/>
        </authorList>
    </citation>
    <scope>NUCLEOTIDE SEQUENCE</scope>
    <source>
        <strain evidence="7">CBS 6242</strain>
    </source>
</reference>
<feature type="region of interest" description="Disordered" evidence="5">
    <location>
        <begin position="433"/>
        <end position="455"/>
    </location>
</feature>
<dbReference type="InterPro" id="IPR051639">
    <property type="entry name" value="BCD1"/>
</dbReference>
<sequence length="502" mass="53168">MPPTRTSTCQVCHEKPQKYRCPVCSAPYCSVGCYKSHKEKSHGDATGNRTGAGSTSSTTFTPHPQVPALPIPLNLPPLHLPGRADPLQIQIQPESTASNSNSNSNSISTPRASSLSSSSKTTSTRRRRRLRPLSDLRWPSAPDESTYLDPLLRDEPKPLRIGWVGGSGAGGTSAAGAFASGSGSAAGNEATGRETRGTGEMVGYAALATSGGLRRLLEVEDRVEVEVEVDDRVEHMERVENEDEERVGGGGQGDGDEEVRGADRGSISTTPATTTTQSAEAELAADAAVPPPTMKPTPDSDYVSAANSAVSTATISPTSPAASAVTKPAPAPRPPTLPSNQPQPQPQTPNETLRRLLRLLHTYPRYARKEVLAKLLGFEGELAVDHDYGTGGSGKQEGARGSTRGGIRGRRIRVDKVPEGGWVLRPFPEYGDGGIAGRSTDARSKHGKSKQHSVPNQRTGMDIQAMHIGEKETLAFRAFAECVRGVAGDGDKDAGRGVEWEF</sequence>
<dbReference type="SUPFAM" id="SSF144232">
    <property type="entry name" value="HIT/MYND zinc finger-like"/>
    <property type="match status" value="1"/>
</dbReference>
<evidence type="ECO:0000256" key="2">
    <source>
        <dbReference type="ARBA" id="ARBA00022771"/>
    </source>
</evidence>
<dbReference type="Pfam" id="PF04438">
    <property type="entry name" value="zf-HIT"/>
    <property type="match status" value="1"/>
</dbReference>
<dbReference type="CDD" id="cd23024">
    <property type="entry name" value="zf-HIT_ZNHIT2-3"/>
    <property type="match status" value="1"/>
</dbReference>
<dbReference type="Gene3D" id="3.30.60.190">
    <property type="match status" value="1"/>
</dbReference>
<feature type="compositionally biased region" description="Low complexity" evidence="5">
    <location>
        <begin position="46"/>
        <end position="61"/>
    </location>
</feature>
<dbReference type="GO" id="GO:0000492">
    <property type="term" value="P:box C/D snoRNP assembly"/>
    <property type="evidence" value="ECO:0007669"/>
    <property type="project" value="TreeGrafter"/>
</dbReference>
<dbReference type="GO" id="GO:0048254">
    <property type="term" value="P:snoRNA localization"/>
    <property type="evidence" value="ECO:0007669"/>
    <property type="project" value="TreeGrafter"/>
</dbReference>
<feature type="region of interest" description="Disordered" evidence="5">
    <location>
        <begin position="233"/>
        <end position="349"/>
    </location>
</feature>
<dbReference type="AlphaFoldDB" id="A0A8K0NMZ6"/>
<dbReference type="PANTHER" id="PTHR13483:SF11">
    <property type="entry name" value="ZINC FINGER HIT DOMAIN-CONTAINING PROTEIN 3"/>
    <property type="match status" value="1"/>
</dbReference>
<dbReference type="Proteomes" id="UP000812966">
    <property type="component" value="Unassembled WGS sequence"/>
</dbReference>
<evidence type="ECO:0000313" key="8">
    <source>
        <dbReference type="Proteomes" id="UP000812966"/>
    </source>
</evidence>
<feature type="compositionally biased region" description="Low complexity" evidence="5">
    <location>
        <begin position="268"/>
        <end position="288"/>
    </location>
</feature>
<dbReference type="InterPro" id="IPR013087">
    <property type="entry name" value="Znf_C2H2_type"/>
</dbReference>
<dbReference type="PROSITE" id="PS51083">
    <property type="entry name" value="ZF_HIT"/>
    <property type="match status" value="1"/>
</dbReference>
<dbReference type="PROSITE" id="PS00028">
    <property type="entry name" value="ZINC_FINGER_C2H2_1"/>
    <property type="match status" value="1"/>
</dbReference>
<evidence type="ECO:0000256" key="3">
    <source>
        <dbReference type="ARBA" id="ARBA00022833"/>
    </source>
</evidence>
<comment type="caution">
    <text evidence="7">The sequence shown here is derived from an EMBL/GenBank/DDBJ whole genome shotgun (WGS) entry which is preliminary data.</text>
</comment>
<name>A0A8K0NMZ6_9TREE</name>
<feature type="compositionally biased region" description="Pro residues" evidence="5">
    <location>
        <begin position="329"/>
        <end position="347"/>
    </location>
</feature>
<dbReference type="PANTHER" id="PTHR13483">
    <property type="entry name" value="BOX C_D SNORNA PROTEIN 1-RELATED"/>
    <property type="match status" value="1"/>
</dbReference>
<keyword evidence="2 4" id="KW-0863">Zinc-finger</keyword>
<evidence type="ECO:0000256" key="4">
    <source>
        <dbReference type="PROSITE-ProRule" id="PRU00453"/>
    </source>
</evidence>
<dbReference type="EMBL" id="JABELV010000197">
    <property type="protein sequence ID" value="KAG7528231.1"/>
    <property type="molecule type" value="Genomic_DNA"/>
</dbReference>
<evidence type="ECO:0000256" key="1">
    <source>
        <dbReference type="ARBA" id="ARBA00022723"/>
    </source>
</evidence>
<dbReference type="GO" id="GO:0005634">
    <property type="term" value="C:nucleus"/>
    <property type="evidence" value="ECO:0007669"/>
    <property type="project" value="TreeGrafter"/>
</dbReference>
<feature type="region of interest" description="Disordered" evidence="5">
    <location>
        <begin position="39"/>
        <end position="151"/>
    </location>
</feature>
<organism evidence="7 8">
    <name type="scientific">Filobasidium floriforme</name>
    <dbReference type="NCBI Taxonomy" id="5210"/>
    <lineage>
        <taxon>Eukaryota</taxon>
        <taxon>Fungi</taxon>
        <taxon>Dikarya</taxon>
        <taxon>Basidiomycota</taxon>
        <taxon>Agaricomycotina</taxon>
        <taxon>Tremellomycetes</taxon>
        <taxon>Filobasidiales</taxon>
        <taxon>Filobasidiaceae</taxon>
        <taxon>Filobasidium</taxon>
    </lineage>
</organism>
<keyword evidence="3" id="KW-0862">Zinc</keyword>